<evidence type="ECO:0000256" key="1">
    <source>
        <dbReference type="SAM" id="Phobius"/>
    </source>
</evidence>
<dbReference type="PANTHER" id="PTHR35475">
    <property type="entry name" value="WD REPEAT PROTEIN"/>
    <property type="match status" value="1"/>
</dbReference>
<keyword evidence="3" id="KW-1185">Reference proteome</keyword>
<proteinExistence type="predicted"/>
<dbReference type="PANTHER" id="PTHR35475:SF1">
    <property type="entry name" value="WD REPEAT PROTEIN"/>
    <property type="match status" value="1"/>
</dbReference>
<dbReference type="AlphaFoldDB" id="A0A9D4UE99"/>
<dbReference type="OrthoDB" id="658712at2759"/>
<organism evidence="2 3">
    <name type="scientific">Adiantum capillus-veneris</name>
    <name type="common">Maidenhair fern</name>
    <dbReference type="NCBI Taxonomy" id="13818"/>
    <lineage>
        <taxon>Eukaryota</taxon>
        <taxon>Viridiplantae</taxon>
        <taxon>Streptophyta</taxon>
        <taxon>Embryophyta</taxon>
        <taxon>Tracheophyta</taxon>
        <taxon>Polypodiopsida</taxon>
        <taxon>Polypodiidae</taxon>
        <taxon>Polypodiales</taxon>
        <taxon>Pteridineae</taxon>
        <taxon>Pteridaceae</taxon>
        <taxon>Vittarioideae</taxon>
        <taxon>Adiantum</taxon>
    </lineage>
</organism>
<dbReference type="Proteomes" id="UP000886520">
    <property type="component" value="Chromosome 18"/>
</dbReference>
<dbReference type="EMBL" id="JABFUD020000018">
    <property type="protein sequence ID" value="KAI5065898.1"/>
    <property type="molecule type" value="Genomic_DNA"/>
</dbReference>
<evidence type="ECO:0000313" key="3">
    <source>
        <dbReference type="Proteomes" id="UP000886520"/>
    </source>
</evidence>
<feature type="transmembrane region" description="Helical" evidence="1">
    <location>
        <begin position="93"/>
        <end position="113"/>
    </location>
</feature>
<name>A0A9D4UE99_ADICA</name>
<accession>A0A9D4UE99</accession>
<keyword evidence="1" id="KW-1133">Transmembrane helix</keyword>
<reference evidence="2" key="1">
    <citation type="submission" date="2021-01" db="EMBL/GenBank/DDBJ databases">
        <title>Adiantum capillus-veneris genome.</title>
        <authorList>
            <person name="Fang Y."/>
            <person name="Liao Q."/>
        </authorList>
    </citation>
    <scope>NUCLEOTIDE SEQUENCE</scope>
    <source>
        <strain evidence="2">H3</strain>
        <tissue evidence="2">Leaf</tissue>
    </source>
</reference>
<feature type="transmembrane region" description="Helical" evidence="1">
    <location>
        <begin position="133"/>
        <end position="150"/>
    </location>
</feature>
<protein>
    <submittedName>
        <fullName evidence="2">Uncharacterized protein</fullName>
    </submittedName>
</protein>
<sequence>MAKPSPAVQVELYIRGKGPVRVFTETLKGWDQNRLDLEGIMRAHKLQAIYAFSLCDGRGNRLLANPRNGLSFIPYSGRPDVLIRLDGEPADSFSFMLAKFLFGFVLIAGLAALTLSESLPELLSLSKDTGRSYMVVLLCFVTMLYTQLVWRPMRKSRVMSLGYVPGIFGQRTESSKDGTSEDKKDN</sequence>
<keyword evidence="1" id="KW-0472">Membrane</keyword>
<evidence type="ECO:0000313" key="2">
    <source>
        <dbReference type="EMBL" id="KAI5065898.1"/>
    </source>
</evidence>
<gene>
    <name evidence="2" type="ORF">GOP47_0018522</name>
</gene>
<comment type="caution">
    <text evidence="2">The sequence shown here is derived from an EMBL/GenBank/DDBJ whole genome shotgun (WGS) entry which is preliminary data.</text>
</comment>
<keyword evidence="1" id="KW-0812">Transmembrane</keyword>